<accession>A0A8J6E5V5</accession>
<name>A0A8J6E5V5_ELECQ</name>
<evidence type="ECO:0000313" key="2">
    <source>
        <dbReference type="Proteomes" id="UP000770717"/>
    </source>
</evidence>
<gene>
    <name evidence="1" type="ORF">GDO78_018196</name>
</gene>
<evidence type="ECO:0000313" key="1">
    <source>
        <dbReference type="EMBL" id="KAG9461082.1"/>
    </source>
</evidence>
<dbReference type="EMBL" id="WNTK01029587">
    <property type="protein sequence ID" value="KAG9461082.1"/>
    <property type="molecule type" value="Genomic_DNA"/>
</dbReference>
<reference evidence="1" key="1">
    <citation type="thesis" date="2020" institute="ProQuest LLC" country="789 East Eisenhower Parkway, Ann Arbor, MI, USA">
        <title>Comparative Genomics and Chromosome Evolution.</title>
        <authorList>
            <person name="Mudd A.B."/>
        </authorList>
    </citation>
    <scope>NUCLEOTIDE SEQUENCE</scope>
    <source>
        <strain evidence="1">HN-11 Male</strain>
        <tissue evidence="1">Kidney and liver</tissue>
    </source>
</reference>
<protein>
    <submittedName>
        <fullName evidence="1">Uncharacterized protein</fullName>
    </submittedName>
</protein>
<organism evidence="1 2">
    <name type="scientific">Eleutherodactylus coqui</name>
    <name type="common">Puerto Rican coqui</name>
    <dbReference type="NCBI Taxonomy" id="57060"/>
    <lineage>
        <taxon>Eukaryota</taxon>
        <taxon>Metazoa</taxon>
        <taxon>Chordata</taxon>
        <taxon>Craniata</taxon>
        <taxon>Vertebrata</taxon>
        <taxon>Euteleostomi</taxon>
        <taxon>Amphibia</taxon>
        <taxon>Batrachia</taxon>
        <taxon>Anura</taxon>
        <taxon>Neobatrachia</taxon>
        <taxon>Hyloidea</taxon>
        <taxon>Eleutherodactylidae</taxon>
        <taxon>Eleutherodactylinae</taxon>
        <taxon>Eleutherodactylus</taxon>
        <taxon>Eleutherodactylus</taxon>
    </lineage>
</organism>
<dbReference type="Proteomes" id="UP000770717">
    <property type="component" value="Unassembled WGS sequence"/>
</dbReference>
<comment type="caution">
    <text evidence="1">The sequence shown here is derived from an EMBL/GenBank/DDBJ whole genome shotgun (WGS) entry which is preliminary data.</text>
</comment>
<dbReference type="AlphaFoldDB" id="A0A8J6E5V5"/>
<proteinExistence type="predicted"/>
<sequence length="88" mass="9281">MSPKTEEPHLGHLWKSAALLGTCRMTASCGNERTVLQSPDMPSGACIDLCCKEGQAGSSVPGVPHQQLLGASNAVIRRSSQRTVSLPH</sequence>
<keyword evidence="2" id="KW-1185">Reference proteome</keyword>